<feature type="compositionally biased region" description="Basic residues" evidence="1">
    <location>
        <begin position="92"/>
        <end position="103"/>
    </location>
</feature>
<feature type="compositionally biased region" description="Basic and acidic residues" evidence="1">
    <location>
        <begin position="65"/>
        <end position="75"/>
    </location>
</feature>
<protein>
    <submittedName>
        <fullName evidence="2">Uncharacterized protein</fullName>
    </submittedName>
</protein>
<reference evidence="2 3" key="1">
    <citation type="submission" date="2019-03" db="EMBL/GenBank/DDBJ databases">
        <title>First draft genome of Liparis tanakae, snailfish: a comprehensive survey of snailfish specific genes.</title>
        <authorList>
            <person name="Kim W."/>
            <person name="Song I."/>
            <person name="Jeong J.-H."/>
            <person name="Kim D."/>
            <person name="Kim S."/>
            <person name="Ryu S."/>
            <person name="Song J.Y."/>
            <person name="Lee S.K."/>
        </authorList>
    </citation>
    <scope>NUCLEOTIDE SEQUENCE [LARGE SCALE GENOMIC DNA]</scope>
    <source>
        <tissue evidence="2">Muscle</tissue>
    </source>
</reference>
<evidence type="ECO:0000313" key="3">
    <source>
        <dbReference type="Proteomes" id="UP000314294"/>
    </source>
</evidence>
<evidence type="ECO:0000313" key="2">
    <source>
        <dbReference type="EMBL" id="TNN64959.1"/>
    </source>
</evidence>
<comment type="caution">
    <text evidence="2">The sequence shown here is derived from an EMBL/GenBank/DDBJ whole genome shotgun (WGS) entry which is preliminary data.</text>
</comment>
<evidence type="ECO:0000256" key="1">
    <source>
        <dbReference type="SAM" id="MobiDB-lite"/>
    </source>
</evidence>
<gene>
    <name evidence="2" type="ORF">EYF80_024843</name>
</gene>
<dbReference type="AlphaFoldDB" id="A0A4Z2HGG4"/>
<dbReference type="EMBL" id="SRLO01000243">
    <property type="protein sequence ID" value="TNN64959.1"/>
    <property type="molecule type" value="Genomic_DNA"/>
</dbReference>
<accession>A0A4Z2HGG4</accession>
<keyword evidence="3" id="KW-1185">Reference proteome</keyword>
<organism evidence="2 3">
    <name type="scientific">Liparis tanakae</name>
    <name type="common">Tanaka's snailfish</name>
    <dbReference type="NCBI Taxonomy" id="230148"/>
    <lineage>
        <taxon>Eukaryota</taxon>
        <taxon>Metazoa</taxon>
        <taxon>Chordata</taxon>
        <taxon>Craniata</taxon>
        <taxon>Vertebrata</taxon>
        <taxon>Euteleostomi</taxon>
        <taxon>Actinopterygii</taxon>
        <taxon>Neopterygii</taxon>
        <taxon>Teleostei</taxon>
        <taxon>Neoteleostei</taxon>
        <taxon>Acanthomorphata</taxon>
        <taxon>Eupercaria</taxon>
        <taxon>Perciformes</taxon>
        <taxon>Cottioidei</taxon>
        <taxon>Cottales</taxon>
        <taxon>Liparidae</taxon>
        <taxon>Liparis</taxon>
    </lineage>
</organism>
<proteinExistence type="predicted"/>
<dbReference type="Proteomes" id="UP000314294">
    <property type="component" value="Unassembled WGS sequence"/>
</dbReference>
<name>A0A4Z2HGG4_9TELE</name>
<sequence length="120" mass="13410">MASVTPRQLRNARTEERIALAVCGRSPNQRRPGGRRCASSSDRNVLSHILGGHRCHNSVGGHRAPRGDQRDAGRRPDRKRHTHTHSTINAGQKKRMTRRHSSARRSGGPPCLAVWHLHAR</sequence>
<feature type="region of interest" description="Disordered" evidence="1">
    <location>
        <begin position="20"/>
        <end position="112"/>
    </location>
</feature>